<keyword evidence="2" id="KW-1185">Reference proteome</keyword>
<protein>
    <submittedName>
        <fullName evidence="1">Uncharacterized protein</fullName>
    </submittedName>
</protein>
<proteinExistence type="predicted"/>
<sequence length="141" mass="14716">MTKALLVEPDLSARDIDVDPTNMAPLFGDANARVSVAFDGDGTGIAAVYGTDARQQGGQPNPVASMAKNRAATGNAAFFTDPTNAICGPVVFIGADGHDLSDSEAGEVADGIRAVANYIDDQPEEYRLWHEAVMNLDAPGH</sequence>
<reference evidence="1" key="1">
    <citation type="submission" date="2021-03" db="EMBL/GenBank/DDBJ databases">
        <authorList>
            <person name="Sun Q."/>
        </authorList>
    </citation>
    <scope>NUCLEOTIDE SEQUENCE</scope>
    <source>
        <strain evidence="1">CCM 8862</strain>
    </source>
</reference>
<dbReference type="EMBL" id="JAFLEQ010000008">
    <property type="protein sequence ID" value="MBN9644052.1"/>
    <property type="molecule type" value="Genomic_DNA"/>
</dbReference>
<gene>
    <name evidence="1" type="ORF">JZY06_05385</name>
</gene>
<dbReference type="RefSeq" id="WP_207118937.1">
    <property type="nucleotide sequence ID" value="NZ_JAFLEQ010000008.1"/>
</dbReference>
<name>A0A939E207_9CORY</name>
<dbReference type="AlphaFoldDB" id="A0A939E207"/>
<evidence type="ECO:0000313" key="2">
    <source>
        <dbReference type="Proteomes" id="UP000664332"/>
    </source>
</evidence>
<comment type="caution">
    <text evidence="1">The sequence shown here is derived from an EMBL/GenBank/DDBJ whole genome shotgun (WGS) entry which is preliminary data.</text>
</comment>
<evidence type="ECO:0000313" key="1">
    <source>
        <dbReference type="EMBL" id="MBN9644052.1"/>
    </source>
</evidence>
<accession>A0A939E207</accession>
<organism evidence="1 2">
    <name type="scientific">Corynebacterium mendelii</name>
    <dbReference type="NCBI Taxonomy" id="2765362"/>
    <lineage>
        <taxon>Bacteria</taxon>
        <taxon>Bacillati</taxon>
        <taxon>Actinomycetota</taxon>
        <taxon>Actinomycetes</taxon>
        <taxon>Mycobacteriales</taxon>
        <taxon>Corynebacteriaceae</taxon>
        <taxon>Corynebacterium</taxon>
    </lineage>
</organism>
<dbReference type="Proteomes" id="UP000664332">
    <property type="component" value="Unassembled WGS sequence"/>
</dbReference>